<sequence length="41" mass="4672">YCDVIKICQYDKAKDVRAVMFDIFGKVNLTYINTIAGVDDI</sequence>
<organism evidence="1 2">
    <name type="scientific">Funneliformis mosseae</name>
    <name type="common">Endomycorrhizal fungus</name>
    <name type="synonym">Glomus mosseae</name>
    <dbReference type="NCBI Taxonomy" id="27381"/>
    <lineage>
        <taxon>Eukaryota</taxon>
        <taxon>Fungi</taxon>
        <taxon>Fungi incertae sedis</taxon>
        <taxon>Mucoromycota</taxon>
        <taxon>Glomeromycotina</taxon>
        <taxon>Glomeromycetes</taxon>
        <taxon>Glomerales</taxon>
        <taxon>Glomeraceae</taxon>
        <taxon>Funneliformis</taxon>
    </lineage>
</organism>
<gene>
    <name evidence="1" type="ORF">FMOSSE_LOCUS14429</name>
</gene>
<name>A0A9N9HY76_FUNMO</name>
<reference evidence="1" key="1">
    <citation type="submission" date="2021-06" db="EMBL/GenBank/DDBJ databases">
        <authorList>
            <person name="Kallberg Y."/>
            <person name="Tangrot J."/>
            <person name="Rosling A."/>
        </authorList>
    </citation>
    <scope>NUCLEOTIDE SEQUENCE</scope>
    <source>
        <strain evidence="1">87-6 pot B 2015</strain>
    </source>
</reference>
<evidence type="ECO:0000313" key="1">
    <source>
        <dbReference type="EMBL" id="CAG8712712.1"/>
    </source>
</evidence>
<evidence type="ECO:0000313" key="2">
    <source>
        <dbReference type="Proteomes" id="UP000789375"/>
    </source>
</evidence>
<feature type="non-terminal residue" evidence="1">
    <location>
        <position position="1"/>
    </location>
</feature>
<dbReference type="AlphaFoldDB" id="A0A9N9HY76"/>
<proteinExistence type="predicted"/>
<dbReference type="EMBL" id="CAJVPP010011041">
    <property type="protein sequence ID" value="CAG8712712.1"/>
    <property type="molecule type" value="Genomic_DNA"/>
</dbReference>
<comment type="caution">
    <text evidence="1">The sequence shown here is derived from an EMBL/GenBank/DDBJ whole genome shotgun (WGS) entry which is preliminary data.</text>
</comment>
<keyword evidence="2" id="KW-1185">Reference proteome</keyword>
<protein>
    <submittedName>
        <fullName evidence="1">14055_t:CDS:1</fullName>
    </submittedName>
</protein>
<accession>A0A9N9HY76</accession>
<dbReference type="Proteomes" id="UP000789375">
    <property type="component" value="Unassembled WGS sequence"/>
</dbReference>